<dbReference type="Pfam" id="PF00405">
    <property type="entry name" value="Transferrin"/>
    <property type="match status" value="3"/>
</dbReference>
<dbReference type="InterPro" id="IPR001156">
    <property type="entry name" value="Transferrin-like_dom"/>
</dbReference>
<evidence type="ECO:0000313" key="5">
    <source>
        <dbReference type="Proteomes" id="UP001235939"/>
    </source>
</evidence>
<dbReference type="SMART" id="SM00094">
    <property type="entry name" value="TR_FER"/>
    <property type="match status" value="2"/>
</dbReference>
<dbReference type="Gene3D" id="3.40.190.10">
    <property type="entry name" value="Periplasmic binding protein-like II"/>
    <property type="match status" value="4"/>
</dbReference>
<accession>A0ABY6KL41</accession>
<sequence>MIIMQKEGSSESSTPRGKDGVERTYHKEGLLLKTKEESGRVVYIPMNGVLGDEEITEKTIVWCTINPAEHKKCQEWAKAVETSRSFKSRLICKVASDKDQCMNLIDAQRADLVTLDPGELSVAGQYHSLVPIMAETYGTGVGQLTGWVIPLATLIEKQVLEVSDCNNLVKSASHFFGNSCAPNSLIDKYNPFGDNPHQMCQICKGPKTNLCSGSDPYAEYEGAFKCLLDEDLTEVDNYASCNWGFVPAHVVATTSAASTDRKLQYQRFLEDHTSGLRPLQNMQVKGYLRESEKYFQMLQRCPVPPARLCVVSEAEYSKCNRMSTAFRGQMLKPDLACVRGHSHVHCMQLIQEQSADLAFWTLEMSTLLDKEMNRCLEALKKHQAIDVNYIDFLEVDKDVQVAGEQSIEEIVKEVMGKEEDEEYGLIPVVAEQYNLPDPAFYVVAVARQPDKDTDLLYLKGKTSCHTGIKQAAGWIIPMSFLITNDRMRAFGCNAPRAAAEFFQKSCVPGAMSREHTFGTNAGSIHNLCDLCHGSSHSFCSRDSSEPFYGNSGALRCLVEGGGQIAFVRHTTISENTAGRNQAWWSRPLMPADFELLCRDGTRRLYNESKQCNLGKVPSNAIVTSPSKPEAVIEAYIELFLYAQQYYGSKYSERFTFKMFVSPNDYQDLIFQDATQQLRKIEPERRDYKTYLGFDFLQSVRVVDCTAGAGTISLSATFITLFLSFLVLGHLGV</sequence>
<proteinExistence type="predicted"/>
<protein>
    <submittedName>
        <fullName evidence="4">MFI2</fullName>
    </submittedName>
</protein>
<dbReference type="Proteomes" id="UP001235939">
    <property type="component" value="Chromosome 05"/>
</dbReference>
<keyword evidence="2" id="KW-1133">Transmembrane helix</keyword>
<feature type="region of interest" description="Disordered" evidence="1">
    <location>
        <begin position="1"/>
        <end position="21"/>
    </location>
</feature>
<dbReference type="EMBL" id="CP092867">
    <property type="protein sequence ID" value="UYV68315.1"/>
    <property type="molecule type" value="Genomic_DNA"/>
</dbReference>
<dbReference type="CDD" id="cd13529">
    <property type="entry name" value="PBP2_transferrin"/>
    <property type="match status" value="1"/>
</dbReference>
<reference evidence="4 5" key="1">
    <citation type="submission" date="2022-01" db="EMBL/GenBank/DDBJ databases">
        <title>A chromosomal length assembly of Cordylochernes scorpioides.</title>
        <authorList>
            <person name="Zeh D."/>
            <person name="Zeh J."/>
        </authorList>
    </citation>
    <scope>NUCLEOTIDE SEQUENCE [LARGE SCALE GENOMIC DNA]</scope>
    <source>
        <strain evidence="4">IN4F17</strain>
        <tissue evidence="4">Whole Body</tissue>
    </source>
</reference>
<evidence type="ECO:0000313" key="4">
    <source>
        <dbReference type="EMBL" id="UYV68315.1"/>
    </source>
</evidence>
<feature type="domain" description="Transferrin-like" evidence="3">
    <location>
        <begin position="60"/>
        <end position="231"/>
    </location>
</feature>
<dbReference type="PANTHER" id="PTHR11485:SF29">
    <property type="entry name" value="TRANSFERRIN 2"/>
    <property type="match status" value="1"/>
</dbReference>
<keyword evidence="2" id="KW-0812">Transmembrane</keyword>
<organism evidence="4 5">
    <name type="scientific">Cordylochernes scorpioides</name>
    <dbReference type="NCBI Taxonomy" id="51811"/>
    <lineage>
        <taxon>Eukaryota</taxon>
        <taxon>Metazoa</taxon>
        <taxon>Ecdysozoa</taxon>
        <taxon>Arthropoda</taxon>
        <taxon>Chelicerata</taxon>
        <taxon>Arachnida</taxon>
        <taxon>Pseudoscorpiones</taxon>
        <taxon>Cheliferoidea</taxon>
        <taxon>Chernetidae</taxon>
        <taxon>Cordylochernes</taxon>
    </lineage>
</organism>
<keyword evidence="2" id="KW-0472">Membrane</keyword>
<evidence type="ECO:0000259" key="3">
    <source>
        <dbReference type="PROSITE" id="PS51408"/>
    </source>
</evidence>
<dbReference type="PROSITE" id="PS51408">
    <property type="entry name" value="TRANSFERRIN_LIKE_4"/>
    <property type="match status" value="2"/>
</dbReference>
<dbReference type="SUPFAM" id="SSF53850">
    <property type="entry name" value="Periplasmic binding protein-like II"/>
    <property type="match status" value="3"/>
</dbReference>
<keyword evidence="5" id="KW-1185">Reference proteome</keyword>
<feature type="transmembrane region" description="Helical" evidence="2">
    <location>
        <begin position="706"/>
        <end position="727"/>
    </location>
</feature>
<evidence type="ECO:0000256" key="1">
    <source>
        <dbReference type="SAM" id="MobiDB-lite"/>
    </source>
</evidence>
<evidence type="ECO:0000256" key="2">
    <source>
        <dbReference type="SAM" id="Phobius"/>
    </source>
</evidence>
<name>A0ABY6KL41_9ARAC</name>
<dbReference type="PANTHER" id="PTHR11485">
    <property type="entry name" value="TRANSFERRIN"/>
    <property type="match status" value="1"/>
</dbReference>
<feature type="domain" description="Transferrin-like" evidence="3">
    <location>
        <begin position="306"/>
        <end position="704"/>
    </location>
</feature>
<gene>
    <name evidence="4" type="ORF">LAZ67_5003833</name>
</gene>
<dbReference type="PRINTS" id="PR00422">
    <property type="entry name" value="TRANSFERRIN"/>
</dbReference>